<dbReference type="GO" id="GO:0005811">
    <property type="term" value="C:lipid droplet"/>
    <property type="evidence" value="ECO:0007669"/>
    <property type="project" value="TreeGrafter"/>
</dbReference>
<keyword evidence="2" id="KW-0378">Hydrolase</keyword>
<keyword evidence="2" id="KW-0442">Lipid degradation</keyword>
<comment type="caution">
    <text evidence="2">Lacks conserved residue(s) required for the propagation of feature annotation.</text>
</comment>
<dbReference type="GO" id="GO:0019433">
    <property type="term" value="P:triglyceride catabolic process"/>
    <property type="evidence" value="ECO:0007669"/>
    <property type="project" value="TreeGrafter"/>
</dbReference>
<keyword evidence="5" id="KW-1185">Reference proteome</keyword>
<feature type="active site" description="Nucleophile" evidence="2">
    <location>
        <position position="329"/>
    </location>
</feature>
<dbReference type="Proteomes" id="UP001230268">
    <property type="component" value="Unassembled WGS sequence"/>
</dbReference>
<dbReference type="AlphaFoldDB" id="A0AAD8UWT6"/>
<dbReference type="GO" id="GO:0005737">
    <property type="term" value="C:cytoplasm"/>
    <property type="evidence" value="ECO:0007669"/>
    <property type="project" value="TreeGrafter"/>
</dbReference>
<evidence type="ECO:0000259" key="3">
    <source>
        <dbReference type="PROSITE" id="PS51635"/>
    </source>
</evidence>
<reference evidence="4" key="1">
    <citation type="submission" date="2023-08" db="EMBL/GenBank/DDBJ databases">
        <title>Draft sequence of the Babesia gibsoni genome.</title>
        <authorList>
            <person name="Yamagishi J.Y."/>
            <person name="Xuan X.X."/>
        </authorList>
    </citation>
    <scope>NUCLEOTIDE SEQUENCE</scope>
    <source>
        <strain evidence="4">Azabu</strain>
    </source>
</reference>
<dbReference type="GO" id="GO:0055088">
    <property type="term" value="P:lipid homeostasis"/>
    <property type="evidence" value="ECO:0007669"/>
    <property type="project" value="TreeGrafter"/>
</dbReference>
<dbReference type="InterPro" id="IPR033562">
    <property type="entry name" value="PLPL"/>
</dbReference>
<evidence type="ECO:0000256" key="2">
    <source>
        <dbReference type="PROSITE-ProRule" id="PRU01161"/>
    </source>
</evidence>
<dbReference type="PROSITE" id="PS51635">
    <property type="entry name" value="PNPLA"/>
    <property type="match status" value="1"/>
</dbReference>
<keyword evidence="1 2" id="KW-0443">Lipid metabolism</keyword>
<dbReference type="InterPro" id="IPR016035">
    <property type="entry name" value="Acyl_Trfase/lysoPLipase"/>
</dbReference>
<protein>
    <submittedName>
        <fullName evidence="4">Patatin-like phospholipase domain-containing protein</fullName>
    </submittedName>
</protein>
<dbReference type="PANTHER" id="PTHR12406:SF7">
    <property type="entry name" value="PATATIN-LIKE PHOSPHOLIPASE DOMAIN-CONTAINING PROTEIN 4"/>
    <property type="match status" value="1"/>
</dbReference>
<dbReference type="SUPFAM" id="SSF52151">
    <property type="entry name" value="FabD/lysophospholipase-like"/>
    <property type="match status" value="1"/>
</dbReference>
<comment type="caution">
    <text evidence="4">The sequence shown here is derived from an EMBL/GenBank/DDBJ whole genome shotgun (WGS) entry which is preliminary data.</text>
</comment>
<evidence type="ECO:0000256" key="1">
    <source>
        <dbReference type="ARBA" id="ARBA00023098"/>
    </source>
</evidence>
<proteinExistence type="predicted"/>
<dbReference type="GO" id="GO:0016020">
    <property type="term" value="C:membrane"/>
    <property type="evidence" value="ECO:0007669"/>
    <property type="project" value="TreeGrafter"/>
</dbReference>
<evidence type="ECO:0000313" key="5">
    <source>
        <dbReference type="Proteomes" id="UP001230268"/>
    </source>
</evidence>
<feature type="short sequence motif" description="GXSXG" evidence="2">
    <location>
        <begin position="327"/>
        <end position="331"/>
    </location>
</feature>
<sequence length="864" mass="97970">MRMVSGGVGIFGMGKEDWSLVRNVNRGIEETLQEILSRQSKSSSFNGASKPPKILLDAVSWTEEGPRVLISKFERKVDYNRAAQFFNLDRVRSLLAAKGHAVDPKERVQLDADYQIRHAIDLLLHIRSQGCEASDTTLARDYSDEQLRNTPAGVEKVISKVTNYASYNSPFSIGLIPPDKRIKHVSSNGPCYSQLFFSLLDGVNKTLAHIANGESYDLDDVSESCSHIDLFVGTEGTGATYVYEILDDYATFGLVKVKTYLERPSSLSDMFKNIRDADVVHLGDVGKYKADIGFSFAPCGFLLPYHLGVTSLLSELKIINTTTPLAGASAGTLNIVCATSIKPDLTEVLAICEHMSEEAMRYGVRYRIDDMMKTLLKEEIKPGTYLAVNRRIGTLSIALASKRLLSYKGMFVSQFLDDGDLMDGVRASCNIPHYSTTGSVMFRGEKCYDGYFANKSRKLLCQDTAALRTVRVTPFVMGRAMIRRQKLRNDYIGPLLMNKDRYVVHYLRLKCFLSALWRRKIDYESCGRKPDWRLEVSMIMDAYEMLSGGQLAFRQSTWSDLMKIWSFENPSKRFESRNEPKMVLEEPEIAKLFRVVIASELVNEVGRNSSLSARNFSGSLEGVNIIGKFGYRGFIPMLPLMRFRATPHCLMDWLQYEYETSSNNRHPFVANSTTQDAELTTLKAILHSLTPPESLAYHYTEFPYLLPNSAGNMHRLTVALSSCSRGDLRYLFDLGRCDAFRWLINEYISFENWLYLRIKQLEKRAKPKSGVSSDLRCNDSNHQHKNADELPIHVKQKLLLSECLDLMEKKEITKLRSMPVEGEKPQKCLSLSAMKNRLARRALMIGIIDKQYTHLLCHSYIWEG</sequence>
<accession>A0AAD8UWT6</accession>
<gene>
    <name evidence="4" type="ORF">BgAZ_110900</name>
</gene>
<feature type="domain" description="PNPLA" evidence="3">
    <location>
        <begin position="294"/>
        <end position="462"/>
    </location>
</feature>
<dbReference type="InterPro" id="IPR002641">
    <property type="entry name" value="PNPLA_dom"/>
</dbReference>
<dbReference type="GO" id="GO:0004806">
    <property type="term" value="F:triacylglycerol lipase activity"/>
    <property type="evidence" value="ECO:0007669"/>
    <property type="project" value="TreeGrafter"/>
</dbReference>
<evidence type="ECO:0000313" key="4">
    <source>
        <dbReference type="EMBL" id="KAK1445184.1"/>
    </source>
</evidence>
<dbReference type="EMBL" id="JAVEPI010000001">
    <property type="protein sequence ID" value="KAK1445184.1"/>
    <property type="molecule type" value="Genomic_DNA"/>
</dbReference>
<name>A0AAD8UWT6_BABGI</name>
<organism evidence="4 5">
    <name type="scientific">Babesia gibsoni</name>
    <dbReference type="NCBI Taxonomy" id="33632"/>
    <lineage>
        <taxon>Eukaryota</taxon>
        <taxon>Sar</taxon>
        <taxon>Alveolata</taxon>
        <taxon>Apicomplexa</taxon>
        <taxon>Aconoidasida</taxon>
        <taxon>Piroplasmida</taxon>
        <taxon>Babesiidae</taxon>
        <taxon>Babesia</taxon>
    </lineage>
</organism>
<feature type="active site" description="Proton acceptor" evidence="2">
    <location>
        <position position="449"/>
    </location>
</feature>
<dbReference type="PANTHER" id="PTHR12406">
    <property type="entry name" value="CALCIUM-INDEPENDENT PHOSPHOLIPASE A2 IPLA2 -RELATED"/>
    <property type="match status" value="1"/>
</dbReference>